<dbReference type="Gene3D" id="1.25.40.20">
    <property type="entry name" value="Ankyrin repeat-containing domain"/>
    <property type="match status" value="2"/>
</dbReference>
<dbReference type="SMART" id="SM00248">
    <property type="entry name" value="ANK"/>
    <property type="match status" value="4"/>
</dbReference>
<sequence>MIRVRYHEHRPRTMAKHARPRPCLATPAGLTIRRSSAPPRRPPPRAVPVFPVLVIVLASLGLLVGCDEPPQPSVNLYRAVHSGDLDQIKRHLFWQTDIDQPGPDGDYPLHVAVSQGRVAIARLLLEQGAQRDVRDAHGRTPLHVALANGKVQAAQLLLQEGADDDLQALLFALAEEQALDPDTIELLSARDVDLNATNSQGRTPLHLAVAADDVKLAKQLINAGAEVNRTDRHGMSALEIAHEQDQPTMITLLEQYGAERAR</sequence>
<comment type="caution">
    <text evidence="4">The sequence shown here is derived from an EMBL/GenBank/DDBJ whole genome shotgun (WGS) entry which is preliminary data.</text>
</comment>
<feature type="repeat" description="ANK" evidence="3">
    <location>
        <begin position="200"/>
        <end position="232"/>
    </location>
</feature>
<organism evidence="4 5">
    <name type="scientific">Halochromatium salexigens</name>
    <name type="common">Chromatium salexigens</name>
    <dbReference type="NCBI Taxonomy" id="49447"/>
    <lineage>
        <taxon>Bacteria</taxon>
        <taxon>Pseudomonadati</taxon>
        <taxon>Pseudomonadota</taxon>
        <taxon>Gammaproteobacteria</taxon>
        <taxon>Chromatiales</taxon>
        <taxon>Chromatiaceae</taxon>
        <taxon>Halochromatium</taxon>
    </lineage>
</organism>
<reference evidence="4" key="2">
    <citation type="journal article" date="2020" name="Microorganisms">
        <title>Osmotic Adaptation and Compatible Solute Biosynthesis of Phototrophic Bacteria as Revealed from Genome Analyses.</title>
        <authorList>
            <person name="Imhoff J.F."/>
            <person name="Rahn T."/>
            <person name="Kunzel S."/>
            <person name="Keller A."/>
            <person name="Neulinger S.C."/>
        </authorList>
    </citation>
    <scope>NUCLEOTIDE SEQUENCE</scope>
    <source>
        <strain evidence="4">DSM 4395</strain>
    </source>
</reference>
<dbReference type="PANTHER" id="PTHR24171:SF9">
    <property type="entry name" value="ANKYRIN REPEAT DOMAIN-CONTAINING PROTEIN 39"/>
    <property type="match status" value="1"/>
</dbReference>
<evidence type="ECO:0000256" key="1">
    <source>
        <dbReference type="ARBA" id="ARBA00022737"/>
    </source>
</evidence>
<keyword evidence="5" id="KW-1185">Reference proteome</keyword>
<dbReference type="PROSITE" id="PS50088">
    <property type="entry name" value="ANK_REPEAT"/>
    <property type="match status" value="3"/>
</dbReference>
<evidence type="ECO:0000256" key="2">
    <source>
        <dbReference type="ARBA" id="ARBA00023043"/>
    </source>
</evidence>
<dbReference type="AlphaFoldDB" id="A0AAJ0UCV5"/>
<dbReference type="InterPro" id="IPR002110">
    <property type="entry name" value="Ankyrin_rpt"/>
</dbReference>
<feature type="repeat" description="ANK" evidence="3">
    <location>
        <begin position="137"/>
        <end position="169"/>
    </location>
</feature>
<dbReference type="PROSITE" id="PS50297">
    <property type="entry name" value="ANK_REP_REGION"/>
    <property type="match status" value="3"/>
</dbReference>
<name>A0AAJ0UCV5_HALSE</name>
<protein>
    <recommendedName>
        <fullName evidence="6">Ankyrin repeat domain-containing protein</fullName>
    </recommendedName>
</protein>
<dbReference type="PRINTS" id="PR01415">
    <property type="entry name" value="ANKYRIN"/>
</dbReference>
<dbReference type="SUPFAM" id="SSF48403">
    <property type="entry name" value="Ankyrin repeat"/>
    <property type="match status" value="1"/>
</dbReference>
<dbReference type="PANTHER" id="PTHR24171">
    <property type="entry name" value="ANKYRIN REPEAT DOMAIN-CONTAINING PROTEIN 39-RELATED"/>
    <property type="match status" value="1"/>
</dbReference>
<dbReference type="InterPro" id="IPR036770">
    <property type="entry name" value="Ankyrin_rpt-contain_sf"/>
</dbReference>
<dbReference type="Proteomes" id="UP001296967">
    <property type="component" value="Unassembled WGS sequence"/>
</dbReference>
<dbReference type="EMBL" id="NHSF01000009">
    <property type="protein sequence ID" value="MBK5929184.1"/>
    <property type="molecule type" value="Genomic_DNA"/>
</dbReference>
<evidence type="ECO:0000313" key="4">
    <source>
        <dbReference type="EMBL" id="MBK5929184.1"/>
    </source>
</evidence>
<evidence type="ECO:0000313" key="5">
    <source>
        <dbReference type="Proteomes" id="UP001296967"/>
    </source>
</evidence>
<keyword evidence="1" id="KW-0677">Repeat</keyword>
<reference evidence="4" key="1">
    <citation type="submission" date="2017-05" db="EMBL/GenBank/DDBJ databases">
        <authorList>
            <person name="Imhoff J.F."/>
            <person name="Rahn T."/>
            <person name="Kuenzel S."/>
            <person name="Neulinger S.C."/>
        </authorList>
    </citation>
    <scope>NUCLEOTIDE SEQUENCE</scope>
    <source>
        <strain evidence="4">DSM 4395</strain>
    </source>
</reference>
<keyword evidence="2 3" id="KW-0040">ANK repeat</keyword>
<evidence type="ECO:0000256" key="3">
    <source>
        <dbReference type="PROSITE-ProRule" id="PRU00023"/>
    </source>
</evidence>
<feature type="repeat" description="ANK" evidence="3">
    <location>
        <begin position="104"/>
        <end position="136"/>
    </location>
</feature>
<dbReference type="Pfam" id="PF12796">
    <property type="entry name" value="Ank_2"/>
    <property type="match status" value="2"/>
</dbReference>
<gene>
    <name evidence="4" type="ORF">CCR82_01195</name>
</gene>
<evidence type="ECO:0008006" key="6">
    <source>
        <dbReference type="Google" id="ProtNLM"/>
    </source>
</evidence>
<accession>A0AAJ0UCV5</accession>
<proteinExistence type="predicted"/>